<dbReference type="GO" id="GO:0016887">
    <property type="term" value="F:ATP hydrolysis activity"/>
    <property type="evidence" value="ECO:0007669"/>
    <property type="project" value="InterPro"/>
</dbReference>
<evidence type="ECO:0000313" key="8">
    <source>
        <dbReference type="Proteomes" id="UP000293036"/>
    </source>
</evidence>
<dbReference type="EMBL" id="SJDT01000001">
    <property type="protein sequence ID" value="TBW23701.1"/>
    <property type="molecule type" value="Genomic_DNA"/>
</dbReference>
<dbReference type="CDD" id="cd03268">
    <property type="entry name" value="ABC_BcrA_bacitracin_resist"/>
    <property type="match status" value="1"/>
</dbReference>
<dbReference type="OrthoDB" id="9804819at2"/>
<sequence length="356" mass="37837">MITVEHLSKTYGQKKAVDDLSFTVRSGSVTGFLGPNGSGKSTTMRCMLGLDRPTEGTALFNGTEYAKLSSPLATVGALLDGKAFHPGLSARQHLTIIAKTHGISQARVNEVLELTGIESVAKKKLKGFSLGMGQRLGIAVALLADPEFLILDEPVNGLDPDGVRWIRQLMRNFAAEGRTVLVSSHLMSEMALTADELVIIGRGKLIASGPIQNFTEASSKRTIHLSGPDLPAILEALKTAHIAHMLSENASQASAPTVEITGCDRAQIGHLMYQNNIEVHELSETYSSLEDIFMELTESEGEYRVDNAHIPAGRAGNDPHHGTTQAAGQSATPASSPSPTSTATSATPSAPFQMEK</sequence>
<dbReference type="Gene3D" id="3.40.50.300">
    <property type="entry name" value="P-loop containing nucleotide triphosphate hydrolases"/>
    <property type="match status" value="1"/>
</dbReference>
<dbReference type="PANTHER" id="PTHR43335">
    <property type="entry name" value="ABC TRANSPORTER, ATP-BINDING PROTEIN"/>
    <property type="match status" value="1"/>
</dbReference>
<evidence type="ECO:0000256" key="5">
    <source>
        <dbReference type="SAM" id="MobiDB-lite"/>
    </source>
</evidence>
<keyword evidence="4 7" id="KW-0067">ATP-binding</keyword>
<dbReference type="Proteomes" id="UP000293036">
    <property type="component" value="Unassembled WGS sequence"/>
</dbReference>
<comment type="similarity">
    <text evidence="1">Belongs to the ABC transporter superfamily.</text>
</comment>
<dbReference type="InterPro" id="IPR003439">
    <property type="entry name" value="ABC_transporter-like_ATP-bd"/>
</dbReference>
<dbReference type="PROSITE" id="PS50893">
    <property type="entry name" value="ABC_TRANSPORTER_2"/>
    <property type="match status" value="1"/>
</dbReference>
<evidence type="ECO:0000256" key="1">
    <source>
        <dbReference type="ARBA" id="ARBA00005417"/>
    </source>
</evidence>
<dbReference type="SMART" id="SM00382">
    <property type="entry name" value="AAA"/>
    <property type="match status" value="1"/>
</dbReference>
<protein>
    <submittedName>
        <fullName evidence="7">ABC transporter ATP-binding protein</fullName>
    </submittedName>
</protein>
<evidence type="ECO:0000256" key="2">
    <source>
        <dbReference type="ARBA" id="ARBA00022448"/>
    </source>
</evidence>
<name>A0A4Q9V238_9ACTO</name>
<feature type="region of interest" description="Disordered" evidence="5">
    <location>
        <begin position="309"/>
        <end position="356"/>
    </location>
</feature>
<dbReference type="AlphaFoldDB" id="A0A4Q9V238"/>
<evidence type="ECO:0000256" key="3">
    <source>
        <dbReference type="ARBA" id="ARBA00022741"/>
    </source>
</evidence>
<evidence type="ECO:0000313" key="7">
    <source>
        <dbReference type="EMBL" id="TBW23701.1"/>
    </source>
</evidence>
<reference evidence="7 8" key="1">
    <citation type="submission" date="2019-02" db="EMBL/GenBank/DDBJ databases">
        <title>Arcanobacterium bovis sp. nov., isolated from the milk of a cow with mastitis.</title>
        <authorList>
            <person name="Sammra O."/>
            <person name="Foster G."/>
            <person name="Hassan A."/>
            <person name="Alssahen M."/>
            <person name="Laemmler C."/>
            <person name="Borowiak M."/>
            <person name="Malorny B."/>
            <person name="Abdulmawjood A."/>
        </authorList>
    </citation>
    <scope>NUCLEOTIDE SEQUENCE [LARGE SCALE GENOMIC DNA]</scope>
    <source>
        <strain evidence="7 8">C605018/01/1</strain>
    </source>
</reference>
<dbReference type="SUPFAM" id="SSF52540">
    <property type="entry name" value="P-loop containing nucleoside triphosphate hydrolases"/>
    <property type="match status" value="1"/>
</dbReference>
<proteinExistence type="inferred from homology"/>
<accession>A0A4Q9V238</accession>
<keyword evidence="2" id="KW-0813">Transport</keyword>
<dbReference type="InterPro" id="IPR027417">
    <property type="entry name" value="P-loop_NTPase"/>
</dbReference>
<gene>
    <name evidence="7" type="ORF">EZJ44_00740</name>
</gene>
<dbReference type="GO" id="GO:0005524">
    <property type="term" value="F:ATP binding"/>
    <property type="evidence" value="ECO:0007669"/>
    <property type="project" value="UniProtKB-KW"/>
</dbReference>
<comment type="caution">
    <text evidence="7">The sequence shown here is derived from an EMBL/GenBank/DDBJ whole genome shotgun (WGS) entry which is preliminary data.</text>
</comment>
<organism evidence="7 8">
    <name type="scientific">Arcanobacterium bovis</name>
    <dbReference type="NCBI Taxonomy" id="2529275"/>
    <lineage>
        <taxon>Bacteria</taxon>
        <taxon>Bacillati</taxon>
        <taxon>Actinomycetota</taxon>
        <taxon>Actinomycetes</taxon>
        <taxon>Actinomycetales</taxon>
        <taxon>Actinomycetaceae</taxon>
        <taxon>Arcanobacterium</taxon>
    </lineage>
</organism>
<keyword evidence="3" id="KW-0547">Nucleotide-binding</keyword>
<keyword evidence="8" id="KW-1185">Reference proteome</keyword>
<dbReference type="PANTHER" id="PTHR43335:SF4">
    <property type="entry name" value="ABC TRANSPORTER, ATP-BINDING PROTEIN"/>
    <property type="match status" value="1"/>
</dbReference>
<feature type="domain" description="ABC transporter" evidence="6">
    <location>
        <begin position="2"/>
        <end position="227"/>
    </location>
</feature>
<feature type="compositionally biased region" description="Low complexity" evidence="5">
    <location>
        <begin position="322"/>
        <end position="356"/>
    </location>
</feature>
<dbReference type="RefSeq" id="WP_131279140.1">
    <property type="nucleotide sequence ID" value="NZ_JBHSLR010000009.1"/>
</dbReference>
<dbReference type="Pfam" id="PF00005">
    <property type="entry name" value="ABC_tran"/>
    <property type="match status" value="1"/>
</dbReference>
<evidence type="ECO:0000256" key="4">
    <source>
        <dbReference type="ARBA" id="ARBA00022840"/>
    </source>
</evidence>
<dbReference type="InterPro" id="IPR003593">
    <property type="entry name" value="AAA+_ATPase"/>
</dbReference>
<evidence type="ECO:0000259" key="6">
    <source>
        <dbReference type="PROSITE" id="PS50893"/>
    </source>
</evidence>